<keyword evidence="1" id="KW-0472">Membrane</keyword>
<keyword evidence="1" id="KW-0812">Transmembrane</keyword>
<evidence type="ECO:0000313" key="2">
    <source>
        <dbReference type="EMBL" id="MBB4982853.1"/>
    </source>
</evidence>
<keyword evidence="1" id="KW-1133">Transmembrane helix</keyword>
<evidence type="ECO:0000313" key="3">
    <source>
        <dbReference type="Proteomes" id="UP000582643"/>
    </source>
</evidence>
<comment type="caution">
    <text evidence="2">The sequence shown here is derived from an EMBL/GenBank/DDBJ whole genome shotgun (WGS) entry which is preliminary data.</text>
</comment>
<reference evidence="2 3" key="1">
    <citation type="submission" date="2020-08" db="EMBL/GenBank/DDBJ databases">
        <title>Genomic Encyclopedia of Type Strains, Phase III (KMG-III): the genomes of soil and plant-associated and newly described type strains.</title>
        <authorList>
            <person name="Whitman W."/>
        </authorList>
    </citation>
    <scope>NUCLEOTIDE SEQUENCE [LARGE SCALE GENOMIC DNA]</scope>
    <source>
        <strain evidence="2 3">SFB5A</strain>
    </source>
</reference>
<dbReference type="EMBL" id="JACHJY010000005">
    <property type="protein sequence ID" value="MBB4982853.1"/>
    <property type="molecule type" value="Genomic_DNA"/>
</dbReference>
<keyword evidence="3" id="KW-1185">Reference proteome</keyword>
<protein>
    <submittedName>
        <fullName evidence="2">Uncharacterized protein</fullName>
    </submittedName>
</protein>
<evidence type="ECO:0000256" key="1">
    <source>
        <dbReference type="SAM" id="Phobius"/>
    </source>
</evidence>
<name>A0A7W7U0P6_9ACTN</name>
<dbReference type="Proteomes" id="UP000582643">
    <property type="component" value="Unassembled WGS sequence"/>
</dbReference>
<feature type="transmembrane region" description="Helical" evidence="1">
    <location>
        <begin position="36"/>
        <end position="54"/>
    </location>
</feature>
<dbReference type="RefSeq" id="WP_184931301.1">
    <property type="nucleotide sequence ID" value="NZ_JACHJY010000005.1"/>
</dbReference>
<proteinExistence type="predicted"/>
<gene>
    <name evidence="2" type="ORF">GGE06_003785</name>
</gene>
<sequence length="312" mass="33568">MSVEPTDYVARLRAQASDPGREEALRRDRAVRRRKIALAAGAGVLLLGGFGYWLTDVTGERPPYEPYAARTVSEELWPLEWPYSVDMPFRNSPASGWAEGADGIHVPEAVPSGGLTAKDVTAALDGVKTLLVATNLSEDTLAGAEPTAALALLDPRGVDDAVRKDMVTRFDPEEVYLHRTTGIRTRGAMTYEVSAAGELVVHADYTFVYPLVRADLRHEIVPGLAEAARIAVRRQMAFTARGGKLVLGDYASEVANHDCSAPKDGVLHPLFAEGRWKAGRAAEGAQVAMADLYDEKRVLPPGPGHCVVPTGT</sequence>
<accession>A0A7W7U0P6</accession>
<dbReference type="AlphaFoldDB" id="A0A7W7U0P6"/>
<organism evidence="2 3">
    <name type="scientific">Streptomyces nymphaeiformis</name>
    <dbReference type="NCBI Taxonomy" id="2663842"/>
    <lineage>
        <taxon>Bacteria</taxon>
        <taxon>Bacillati</taxon>
        <taxon>Actinomycetota</taxon>
        <taxon>Actinomycetes</taxon>
        <taxon>Kitasatosporales</taxon>
        <taxon>Streptomycetaceae</taxon>
        <taxon>Streptomyces</taxon>
    </lineage>
</organism>